<dbReference type="InterPro" id="IPR000415">
    <property type="entry name" value="Nitroreductase-like"/>
</dbReference>
<dbReference type="PANTHER" id="PTHR43745:SF2">
    <property type="entry name" value="NITROREDUCTASE MJ1384-RELATED"/>
    <property type="match status" value="1"/>
</dbReference>
<proteinExistence type="predicted"/>
<dbReference type="SUPFAM" id="SSF55469">
    <property type="entry name" value="FMN-dependent nitroreductase-like"/>
    <property type="match status" value="1"/>
</dbReference>
<evidence type="ECO:0000259" key="1">
    <source>
        <dbReference type="Pfam" id="PF00881"/>
    </source>
</evidence>
<dbReference type="InterPro" id="IPR052544">
    <property type="entry name" value="Bacteriocin_Proc_Enz"/>
</dbReference>
<protein>
    <submittedName>
        <fullName evidence="2">SagB-type dehydrogenase domain protein</fullName>
    </submittedName>
</protein>
<dbReference type="AlphaFoldDB" id="A0A167T5C5"/>
<feature type="domain" description="Nitroreductase" evidence="1">
    <location>
        <begin position="148"/>
        <end position="333"/>
    </location>
</feature>
<dbReference type="CDD" id="cd02142">
    <property type="entry name" value="McbC_SagB-like_oxidoreductase"/>
    <property type="match status" value="1"/>
</dbReference>
<keyword evidence="3" id="KW-1185">Reference proteome</keyword>
<dbReference type="Pfam" id="PF00881">
    <property type="entry name" value="Nitroreductase"/>
    <property type="match status" value="1"/>
</dbReference>
<sequence length="365" mass="42185">MAYINPYIFMLFRNGEVIVWDYFNHQQFALEPRYVKRLLELNNGERVDDSSIDKDLIEANIVQLEPPIIDDWGWDVLSHIFHKGTQNIPITKVENPDYDTWVEEYLEYCESIINEQPDLFTKRQGHIIDLPDPDYSLFNNKTLLSTLKDRKTSRVFNGGVMPLNTLSTLLYMTFGPIHGDWSDLNENGLLTTGIRKSSPSGGGLHPEEAYVLALRVDGLNPGVYHYRMDHKLTLLTEEISEDRLIELLYHQYYARGLSVGIFITARFDKAWWKYRHSRAYRNVLLDIGHVSQTFQLCATSLGYQSWLTGAFHDREVDSFLGIDGVSESTLFFVGAGIGENKSFDEKILEHVSLRDSKNQRKRSFE</sequence>
<accession>A0A167T5C5</accession>
<dbReference type="EMBL" id="CP015438">
    <property type="protein sequence ID" value="ANB59476.1"/>
    <property type="molecule type" value="Genomic_DNA"/>
</dbReference>
<dbReference type="PATRIC" id="fig|294699.3.peg.243"/>
<dbReference type="Proteomes" id="UP000076865">
    <property type="component" value="Chromosome"/>
</dbReference>
<dbReference type="OrthoDB" id="9801593at2"/>
<evidence type="ECO:0000313" key="2">
    <source>
        <dbReference type="EMBL" id="ANB59476.1"/>
    </source>
</evidence>
<dbReference type="Gene3D" id="3.40.109.10">
    <property type="entry name" value="NADH Oxidase"/>
    <property type="match status" value="1"/>
</dbReference>
<dbReference type="RefSeq" id="WP_066322416.1">
    <property type="nucleotide sequence ID" value="NZ_CP015438.1"/>
</dbReference>
<name>A0A167T5C5_9BACL</name>
<reference evidence="2 3" key="1">
    <citation type="journal article" date="2006" name="Syst. Appl. Microbiol.">
        <title>Anoxybacillus amylolyticus sp. nov., a thermophilic amylase producing bacterium isolated from Mount Rittmann (Antarctica).</title>
        <authorList>
            <person name="Poli A."/>
            <person name="Esposito E."/>
            <person name="Lama L."/>
            <person name="Orlando P."/>
            <person name="Nicolaus G."/>
            <person name="de Appolonia F."/>
            <person name="Gambacorta A."/>
            <person name="Nicolaus B."/>
        </authorList>
    </citation>
    <scope>NUCLEOTIDE SEQUENCE [LARGE SCALE GENOMIC DNA]</scope>
    <source>
        <strain evidence="2 3">DSM 15939</strain>
    </source>
</reference>
<organism evidence="2 3">
    <name type="scientific">Anoxybacteroides amylolyticum</name>
    <dbReference type="NCBI Taxonomy" id="294699"/>
    <lineage>
        <taxon>Bacteria</taxon>
        <taxon>Bacillati</taxon>
        <taxon>Bacillota</taxon>
        <taxon>Bacilli</taxon>
        <taxon>Bacillales</taxon>
        <taxon>Anoxybacillaceae</taxon>
        <taxon>Anoxybacteroides</taxon>
    </lineage>
</organism>
<dbReference type="NCBIfam" id="TIGR03605">
    <property type="entry name" value="antibiot_sagB"/>
    <property type="match status" value="1"/>
</dbReference>
<dbReference type="KEGG" id="aamy:GFC30_262"/>
<evidence type="ECO:0000313" key="3">
    <source>
        <dbReference type="Proteomes" id="UP000076865"/>
    </source>
</evidence>
<dbReference type="InterPro" id="IPR020051">
    <property type="entry name" value="SagB-type_dehydrogenase"/>
</dbReference>
<gene>
    <name evidence="2" type="ORF">GFC30_262</name>
</gene>
<dbReference type="PANTHER" id="PTHR43745">
    <property type="entry name" value="NITROREDUCTASE MJ1384-RELATED"/>
    <property type="match status" value="1"/>
</dbReference>
<dbReference type="GO" id="GO:0016491">
    <property type="term" value="F:oxidoreductase activity"/>
    <property type="evidence" value="ECO:0007669"/>
    <property type="project" value="InterPro"/>
</dbReference>
<dbReference type="InterPro" id="IPR029479">
    <property type="entry name" value="Nitroreductase"/>
</dbReference>